<keyword evidence="18" id="KW-1185">Reference proteome</keyword>
<dbReference type="PROSITE" id="PS50026">
    <property type="entry name" value="EGF_3"/>
    <property type="match status" value="1"/>
</dbReference>
<evidence type="ECO:0000256" key="10">
    <source>
        <dbReference type="ARBA" id="ARBA00048679"/>
    </source>
</evidence>
<dbReference type="PROSITE" id="PS00107">
    <property type="entry name" value="PROTEIN_KINASE_ATP"/>
    <property type="match status" value="1"/>
</dbReference>
<dbReference type="InterPro" id="IPR000858">
    <property type="entry name" value="S_locus_glycoprot_dom"/>
</dbReference>
<dbReference type="PANTHER" id="PTHR47974:SF4">
    <property type="entry name" value="RECEPTOR-LIKE SERINE_THREONINE-PROTEIN KINASE"/>
    <property type="match status" value="1"/>
</dbReference>
<comment type="caution">
    <text evidence="11">Lacks conserved residue(s) required for the propagation of feature annotation.</text>
</comment>
<dbReference type="CDD" id="cd00028">
    <property type="entry name" value="B_lectin"/>
    <property type="match status" value="1"/>
</dbReference>
<dbReference type="InterPro" id="IPR000742">
    <property type="entry name" value="EGF"/>
</dbReference>
<keyword evidence="3 13" id="KW-0812">Transmembrane</keyword>
<keyword evidence="12" id="KW-0547">Nucleotide-binding</keyword>
<dbReference type="SUPFAM" id="SSF56112">
    <property type="entry name" value="Protein kinase-like (PK-like)"/>
    <property type="match status" value="1"/>
</dbReference>
<evidence type="ECO:0000313" key="17">
    <source>
        <dbReference type="EMBL" id="KAK9000938.1"/>
    </source>
</evidence>
<comment type="catalytic activity">
    <reaction evidence="9">
        <text>L-threonyl-[protein] + ATP = O-phospho-L-threonyl-[protein] + ADP + H(+)</text>
        <dbReference type="Rhea" id="RHEA:46608"/>
        <dbReference type="Rhea" id="RHEA-COMP:11060"/>
        <dbReference type="Rhea" id="RHEA-COMP:11605"/>
        <dbReference type="ChEBI" id="CHEBI:15378"/>
        <dbReference type="ChEBI" id="CHEBI:30013"/>
        <dbReference type="ChEBI" id="CHEBI:30616"/>
        <dbReference type="ChEBI" id="CHEBI:61977"/>
        <dbReference type="ChEBI" id="CHEBI:456216"/>
        <dbReference type="EC" id="2.7.11.1"/>
    </reaction>
</comment>
<evidence type="ECO:0000256" key="11">
    <source>
        <dbReference type="PROSITE-ProRule" id="PRU00076"/>
    </source>
</evidence>
<dbReference type="Gene3D" id="1.10.510.10">
    <property type="entry name" value="Transferase(Phosphotransferase) domain 1"/>
    <property type="match status" value="1"/>
</dbReference>
<dbReference type="Gene3D" id="3.50.4.10">
    <property type="entry name" value="Hepatocyte Growth Factor"/>
    <property type="match status" value="1"/>
</dbReference>
<keyword evidence="11" id="KW-0245">EGF-like domain</keyword>
<dbReference type="InterPro" id="IPR001480">
    <property type="entry name" value="Bulb-type_lectin_dom"/>
</dbReference>
<comment type="caution">
    <text evidence="17">The sequence shown here is derived from an EMBL/GenBank/DDBJ whole genome shotgun (WGS) entry which is preliminary data.</text>
</comment>
<dbReference type="PROSITE" id="PS50927">
    <property type="entry name" value="BULB_LECTIN"/>
    <property type="match status" value="1"/>
</dbReference>
<dbReference type="EMBL" id="JBBPBN010000036">
    <property type="protein sequence ID" value="KAK9000938.1"/>
    <property type="molecule type" value="Genomic_DNA"/>
</dbReference>
<evidence type="ECO:0000256" key="12">
    <source>
        <dbReference type="PROSITE-ProRule" id="PRU10141"/>
    </source>
</evidence>
<feature type="domain" description="Bulb-type lectin" evidence="15">
    <location>
        <begin position="1"/>
        <end position="69"/>
    </location>
</feature>
<dbReference type="InterPro" id="IPR017441">
    <property type="entry name" value="Protein_kinase_ATP_BS"/>
</dbReference>
<dbReference type="PROSITE" id="PS50948">
    <property type="entry name" value="PAN"/>
    <property type="match status" value="1"/>
</dbReference>
<dbReference type="Gene3D" id="3.30.200.20">
    <property type="entry name" value="Phosphorylase Kinase, domain 1"/>
    <property type="match status" value="1"/>
</dbReference>
<evidence type="ECO:0000259" key="16">
    <source>
        <dbReference type="PROSITE" id="PS50948"/>
    </source>
</evidence>
<evidence type="ECO:0000256" key="4">
    <source>
        <dbReference type="ARBA" id="ARBA00022729"/>
    </source>
</evidence>
<dbReference type="Pfam" id="PF00024">
    <property type="entry name" value="PAN_1"/>
    <property type="match status" value="1"/>
</dbReference>
<evidence type="ECO:0000256" key="9">
    <source>
        <dbReference type="ARBA" id="ARBA00047899"/>
    </source>
</evidence>
<dbReference type="InterPro" id="IPR011009">
    <property type="entry name" value="Kinase-like_dom_sf"/>
</dbReference>
<dbReference type="Pfam" id="PF00954">
    <property type="entry name" value="S_locus_glycop"/>
    <property type="match status" value="1"/>
</dbReference>
<keyword evidence="7" id="KW-1015">Disulfide bond</keyword>
<protein>
    <recommendedName>
        <fullName evidence="2">non-specific serine/threonine protein kinase</fullName>
        <ecNumber evidence="2">2.7.11.1</ecNumber>
    </recommendedName>
</protein>
<name>A0ABR2QJU4_9ROSI</name>
<feature type="domain" description="EGF-like" evidence="14">
    <location>
        <begin position="202"/>
        <end position="238"/>
    </location>
</feature>
<evidence type="ECO:0000256" key="13">
    <source>
        <dbReference type="SAM" id="Phobius"/>
    </source>
</evidence>
<dbReference type="InterPro" id="IPR000719">
    <property type="entry name" value="Prot_kinase_dom"/>
</dbReference>
<dbReference type="Pfam" id="PF00069">
    <property type="entry name" value="Pkinase"/>
    <property type="match status" value="1"/>
</dbReference>
<keyword evidence="5 13" id="KW-1133">Transmembrane helix</keyword>
<accession>A0ABR2QJU4</accession>
<comment type="subcellular location">
    <subcellularLocation>
        <location evidence="1">Membrane</location>
        <topology evidence="1">Single-pass membrane protein</topology>
    </subcellularLocation>
</comment>
<dbReference type="EC" id="2.7.11.1" evidence="2"/>
<evidence type="ECO:0000256" key="1">
    <source>
        <dbReference type="ARBA" id="ARBA00004167"/>
    </source>
</evidence>
<proteinExistence type="predicted"/>
<feature type="binding site" evidence="12">
    <location>
        <position position="462"/>
    </location>
    <ligand>
        <name>ATP</name>
        <dbReference type="ChEBI" id="CHEBI:30616"/>
    </ligand>
</feature>
<gene>
    <name evidence="17" type="ORF">V6N11_082734</name>
</gene>
<dbReference type="SMART" id="SM00473">
    <property type="entry name" value="PAN_AP"/>
    <property type="match status" value="1"/>
</dbReference>
<evidence type="ECO:0000256" key="2">
    <source>
        <dbReference type="ARBA" id="ARBA00012513"/>
    </source>
</evidence>
<keyword evidence="8" id="KW-0325">Glycoprotein</keyword>
<keyword evidence="12" id="KW-0067">ATP-binding</keyword>
<feature type="domain" description="Apple" evidence="16">
    <location>
        <begin position="252"/>
        <end position="331"/>
    </location>
</feature>
<dbReference type="InterPro" id="IPR036426">
    <property type="entry name" value="Bulb-type_lectin_dom_sf"/>
</dbReference>
<sequence>MANFDKPVNGKGSKVSLRPDGAFVLTDVDGFTVWETNTTSTDVQMAELLDNGNLVLKNSSGRILWQSFDFPTDTLVPQQPFTKSKKLVSRLGNGSYAAGYFSFFFDSDNVLKLIYEGPDISSLYWPSVYKNVIQNGRTSYNSTRIAVLDDMGRFSSSDRLRFDASDLGFGIKRRLTIDYDGNLRLYSLNHTTGLWKITWEAVLQLCHVHGICGRNGICVNTPTPKCSCLPEYEMTDPSNWNKGCRPRFNMSCSPSEKMKFQEIPDMNFFGYDIYTLTNNSLNSCKKQCMENCQCVAFNYRLTGEGKCHLKFARLDGFQSPKLKVTTYLKVPLSVETSEYIVLNRTNLTCSSRVPKPLPEPFSSKYAAKAKRVRWDYLYWFAATIGATVMIFIVSSLWFLFKKRDVPAVVEEGYRVIVGQFRKFSYSELKKATNNFREEVGKGASGVVFKGVLADERAVAVKKLEDAFLTEEAFWAEVSTIRRINHMNLRDRNNPEFSRIRGTKGYIAPEWALNLPVTAKVDVYSYGVVILELVKGIRLSNWVSEDGVEQETEMTKFIRVFKSKIQSDKAAWIEDEWTRD</sequence>
<keyword evidence="6 13" id="KW-0472">Membrane</keyword>
<keyword evidence="4" id="KW-0732">Signal</keyword>
<dbReference type="Gene3D" id="2.90.10.30">
    <property type="match status" value="1"/>
</dbReference>
<evidence type="ECO:0000256" key="6">
    <source>
        <dbReference type="ARBA" id="ARBA00023136"/>
    </source>
</evidence>
<evidence type="ECO:0000256" key="8">
    <source>
        <dbReference type="ARBA" id="ARBA00023180"/>
    </source>
</evidence>
<dbReference type="SUPFAM" id="SSF57414">
    <property type="entry name" value="Hairpin loop containing domain-like"/>
    <property type="match status" value="1"/>
</dbReference>
<dbReference type="InterPro" id="IPR003609">
    <property type="entry name" value="Pan_app"/>
</dbReference>
<evidence type="ECO:0000256" key="5">
    <source>
        <dbReference type="ARBA" id="ARBA00022989"/>
    </source>
</evidence>
<dbReference type="Pfam" id="PF01453">
    <property type="entry name" value="B_lectin"/>
    <property type="match status" value="1"/>
</dbReference>
<feature type="transmembrane region" description="Helical" evidence="13">
    <location>
        <begin position="376"/>
        <end position="400"/>
    </location>
</feature>
<dbReference type="SUPFAM" id="SSF51110">
    <property type="entry name" value="alpha-D-mannose-specific plant lectins"/>
    <property type="match status" value="1"/>
</dbReference>
<evidence type="ECO:0000313" key="18">
    <source>
        <dbReference type="Proteomes" id="UP001396334"/>
    </source>
</evidence>
<organism evidence="17 18">
    <name type="scientific">Hibiscus sabdariffa</name>
    <name type="common">roselle</name>
    <dbReference type="NCBI Taxonomy" id="183260"/>
    <lineage>
        <taxon>Eukaryota</taxon>
        <taxon>Viridiplantae</taxon>
        <taxon>Streptophyta</taxon>
        <taxon>Embryophyta</taxon>
        <taxon>Tracheophyta</taxon>
        <taxon>Spermatophyta</taxon>
        <taxon>Magnoliopsida</taxon>
        <taxon>eudicotyledons</taxon>
        <taxon>Gunneridae</taxon>
        <taxon>Pentapetalae</taxon>
        <taxon>rosids</taxon>
        <taxon>malvids</taxon>
        <taxon>Malvales</taxon>
        <taxon>Malvaceae</taxon>
        <taxon>Malvoideae</taxon>
        <taxon>Hibiscus</taxon>
    </lineage>
</organism>
<dbReference type="SMART" id="SM00220">
    <property type="entry name" value="S_TKc"/>
    <property type="match status" value="1"/>
</dbReference>
<dbReference type="Proteomes" id="UP001396334">
    <property type="component" value="Unassembled WGS sequence"/>
</dbReference>
<dbReference type="CDD" id="cd01098">
    <property type="entry name" value="PAN_AP_plant"/>
    <property type="match status" value="1"/>
</dbReference>
<evidence type="ECO:0000259" key="15">
    <source>
        <dbReference type="PROSITE" id="PS50927"/>
    </source>
</evidence>
<evidence type="ECO:0000259" key="14">
    <source>
        <dbReference type="PROSITE" id="PS50026"/>
    </source>
</evidence>
<evidence type="ECO:0000256" key="7">
    <source>
        <dbReference type="ARBA" id="ARBA00023157"/>
    </source>
</evidence>
<reference evidence="17 18" key="1">
    <citation type="journal article" date="2024" name="G3 (Bethesda)">
        <title>Genome assembly of Hibiscus sabdariffa L. provides insights into metabolisms of medicinal natural products.</title>
        <authorList>
            <person name="Kim T."/>
        </authorList>
    </citation>
    <scope>NUCLEOTIDE SEQUENCE [LARGE SCALE GENOMIC DNA]</scope>
    <source>
        <strain evidence="17">TK-2024</strain>
        <tissue evidence="17">Old leaves</tissue>
    </source>
</reference>
<dbReference type="PANTHER" id="PTHR47974">
    <property type="entry name" value="OS07G0415500 PROTEIN"/>
    <property type="match status" value="1"/>
</dbReference>
<comment type="catalytic activity">
    <reaction evidence="10">
        <text>L-seryl-[protein] + ATP = O-phospho-L-seryl-[protein] + ADP + H(+)</text>
        <dbReference type="Rhea" id="RHEA:17989"/>
        <dbReference type="Rhea" id="RHEA-COMP:9863"/>
        <dbReference type="Rhea" id="RHEA-COMP:11604"/>
        <dbReference type="ChEBI" id="CHEBI:15378"/>
        <dbReference type="ChEBI" id="CHEBI:29999"/>
        <dbReference type="ChEBI" id="CHEBI:30616"/>
        <dbReference type="ChEBI" id="CHEBI:83421"/>
        <dbReference type="ChEBI" id="CHEBI:456216"/>
        <dbReference type="EC" id="2.7.11.1"/>
    </reaction>
</comment>
<evidence type="ECO:0000256" key="3">
    <source>
        <dbReference type="ARBA" id="ARBA00022692"/>
    </source>
</evidence>